<keyword evidence="9" id="KW-0393">Immunoglobulin domain</keyword>
<dbReference type="GO" id="GO:0009897">
    <property type="term" value="C:external side of plasma membrane"/>
    <property type="evidence" value="ECO:0007669"/>
    <property type="project" value="TreeGrafter"/>
</dbReference>
<feature type="transmembrane region" description="Helical" evidence="10">
    <location>
        <begin position="237"/>
        <end position="259"/>
    </location>
</feature>
<keyword evidence="14" id="KW-1185">Reference proteome</keyword>
<dbReference type="PRINTS" id="PR01407">
    <property type="entry name" value="BUTYPHLNCDUF"/>
</dbReference>
<dbReference type="GeneID" id="115816326"/>
<dbReference type="GO" id="GO:1903037">
    <property type="term" value="P:regulation of leukocyte cell-cell adhesion"/>
    <property type="evidence" value="ECO:0007669"/>
    <property type="project" value="UniProtKB-ARBA"/>
</dbReference>
<reference evidence="15" key="1">
    <citation type="submission" date="2025-08" db="UniProtKB">
        <authorList>
            <consortium name="RefSeq"/>
        </authorList>
    </citation>
    <scope>IDENTIFICATION</scope>
</reference>
<dbReference type="Pfam" id="PF00622">
    <property type="entry name" value="SPRY"/>
    <property type="match status" value="1"/>
</dbReference>
<dbReference type="InterPro" id="IPR036179">
    <property type="entry name" value="Ig-like_dom_sf"/>
</dbReference>
<evidence type="ECO:0000256" key="10">
    <source>
        <dbReference type="SAM" id="Phobius"/>
    </source>
</evidence>
<keyword evidence="5 10" id="KW-1133">Transmembrane helix</keyword>
<dbReference type="InterPro" id="IPR003879">
    <property type="entry name" value="Butyrophylin_SPRY"/>
</dbReference>
<keyword evidence="4 11" id="KW-0732">Signal</keyword>
<dbReference type="SUPFAM" id="SSF48726">
    <property type="entry name" value="Immunoglobulin"/>
    <property type="match status" value="2"/>
</dbReference>
<comment type="subcellular location">
    <subcellularLocation>
        <location evidence="1">Membrane</location>
        <topology evidence="1">Single-pass type I membrane protein</topology>
    </subcellularLocation>
</comment>
<evidence type="ECO:0000256" key="4">
    <source>
        <dbReference type="ARBA" id="ARBA00022729"/>
    </source>
</evidence>
<dbReference type="InParanoid" id="A0A6J2VSU8"/>
<dbReference type="PROSITE" id="PS50188">
    <property type="entry name" value="B302_SPRY"/>
    <property type="match status" value="1"/>
</dbReference>
<feature type="domain" description="B30.2/SPRY" evidence="12">
    <location>
        <begin position="263"/>
        <end position="460"/>
    </location>
</feature>
<dbReference type="AlphaFoldDB" id="A0A6J2VSU8"/>
<keyword evidence="3 10" id="KW-0812">Transmembrane</keyword>
<evidence type="ECO:0000313" key="15">
    <source>
        <dbReference type="RefSeq" id="XP_030635142.1"/>
    </source>
</evidence>
<dbReference type="Proteomes" id="UP000504632">
    <property type="component" value="Chromosome 7"/>
</dbReference>
<evidence type="ECO:0000256" key="9">
    <source>
        <dbReference type="ARBA" id="ARBA00023319"/>
    </source>
</evidence>
<keyword evidence="7" id="KW-1015">Disulfide bond</keyword>
<feature type="signal peptide" evidence="11">
    <location>
        <begin position="1"/>
        <end position="19"/>
    </location>
</feature>
<feature type="domain" description="Ig-like" evidence="13">
    <location>
        <begin position="36"/>
        <end position="134"/>
    </location>
</feature>
<dbReference type="SMART" id="SM00589">
    <property type="entry name" value="PRY"/>
    <property type="match status" value="1"/>
</dbReference>
<dbReference type="SMART" id="SM00409">
    <property type="entry name" value="IG"/>
    <property type="match status" value="2"/>
</dbReference>
<dbReference type="FunFam" id="2.60.120.920:FF:000004">
    <property type="entry name" value="Butyrophilin subfamily 1 member A1"/>
    <property type="match status" value="1"/>
</dbReference>
<dbReference type="CDD" id="cd13733">
    <property type="entry name" value="SPRY_PRY_C-I_1"/>
    <property type="match status" value="1"/>
</dbReference>
<dbReference type="InterPro" id="IPR043136">
    <property type="entry name" value="B30.2/SPRY_sf"/>
</dbReference>
<accession>A0A6J2VSU8</accession>
<evidence type="ECO:0000313" key="14">
    <source>
        <dbReference type="Proteomes" id="UP000504632"/>
    </source>
</evidence>
<dbReference type="GO" id="GO:0050852">
    <property type="term" value="P:T cell receptor signaling pathway"/>
    <property type="evidence" value="ECO:0007669"/>
    <property type="project" value="TreeGrafter"/>
</dbReference>
<feature type="domain" description="Ig-like" evidence="13">
    <location>
        <begin position="142"/>
        <end position="226"/>
    </location>
</feature>
<comment type="similarity">
    <text evidence="2">Belongs to the immunoglobulin superfamily. BTN/MOG family.</text>
</comment>
<dbReference type="InterPro" id="IPR013106">
    <property type="entry name" value="Ig_V-set"/>
</dbReference>
<dbReference type="GO" id="GO:0050863">
    <property type="term" value="P:regulation of T cell activation"/>
    <property type="evidence" value="ECO:0007669"/>
    <property type="project" value="UniProtKB-ARBA"/>
</dbReference>
<dbReference type="InterPro" id="IPR006574">
    <property type="entry name" value="PRY"/>
</dbReference>
<evidence type="ECO:0000256" key="6">
    <source>
        <dbReference type="ARBA" id="ARBA00023136"/>
    </source>
</evidence>
<keyword evidence="6 10" id="KW-0472">Membrane</keyword>
<dbReference type="PANTHER" id="PTHR24100">
    <property type="entry name" value="BUTYROPHILIN"/>
    <property type="match status" value="1"/>
</dbReference>
<protein>
    <submittedName>
        <fullName evidence="15">Butyrophilin subfamily 1 member A1-like</fullName>
    </submittedName>
</protein>
<sequence>MKSILVILLFLQGTTLSKSDQFQVVGPDGPLVIGAGEDVILPSSLQPNISAVDMTVEWFRLHTSDSLVHLYKDGVDRNEDQIQSYRGRTSLFKDELQKGNTSLKLFKVKVSDEGEYKCLIRSESWYDDITVQVSVETLGTQPVISLEGYSKGGGLSLLCETKGWRPEPEVVWLDSKGTRLPAEDTETLRDTESFSVRHRITVQDSNTYYCRVILGNHMKETEIVISSNIFQTWKNHVIWIAILSSVIGVILIIRIRYMIRKKEIERRQKHKEFARRRKYDVDVTLDPETAHHELVLSDDGKQVTHGDKQLDLPDNPERFDYWFSVLGKEGFSSGRFYYEVEVTGKTEWTLGVVRESIKRKGENVQNPKHGMWTMWLRNGNEYKALDDSPVPLSLKQKPQKVGVFVDYEEGVVSFYDVEANSHIYSFIGQLFGEKIYPYFNPYFNRKGENSAPLVITAVSHTI</sequence>
<dbReference type="InterPro" id="IPR013783">
    <property type="entry name" value="Ig-like_fold"/>
</dbReference>
<dbReference type="Pfam" id="PF07686">
    <property type="entry name" value="V-set"/>
    <property type="match status" value="1"/>
</dbReference>
<dbReference type="InterPro" id="IPR001870">
    <property type="entry name" value="B30.2/SPRY"/>
</dbReference>
<evidence type="ECO:0000259" key="13">
    <source>
        <dbReference type="PROSITE" id="PS50835"/>
    </source>
</evidence>
<dbReference type="Gene3D" id="2.60.120.920">
    <property type="match status" value="1"/>
</dbReference>
<evidence type="ECO:0000256" key="11">
    <source>
        <dbReference type="SAM" id="SignalP"/>
    </source>
</evidence>
<dbReference type="InterPro" id="IPR003599">
    <property type="entry name" value="Ig_sub"/>
</dbReference>
<dbReference type="Pfam" id="PF22705">
    <property type="entry name" value="C2-set_3"/>
    <property type="match status" value="1"/>
</dbReference>
<dbReference type="PANTHER" id="PTHR24100:SF151">
    <property type="entry name" value="ICOS LIGAND"/>
    <property type="match status" value="1"/>
</dbReference>
<dbReference type="RefSeq" id="XP_030635142.1">
    <property type="nucleotide sequence ID" value="XM_030779282.1"/>
</dbReference>
<dbReference type="FunFam" id="2.60.40.10:FF:000142">
    <property type="entry name" value="V-set domain-containing T-cell activation inhibitor 1"/>
    <property type="match status" value="1"/>
</dbReference>
<dbReference type="Gene3D" id="2.60.40.10">
    <property type="entry name" value="Immunoglobulins"/>
    <property type="match status" value="2"/>
</dbReference>
<feature type="chain" id="PRO_5026785970" evidence="11">
    <location>
        <begin position="20"/>
        <end position="462"/>
    </location>
</feature>
<evidence type="ECO:0000259" key="12">
    <source>
        <dbReference type="PROSITE" id="PS50188"/>
    </source>
</evidence>
<evidence type="ECO:0000256" key="3">
    <source>
        <dbReference type="ARBA" id="ARBA00022692"/>
    </source>
</evidence>
<dbReference type="InterPro" id="IPR007110">
    <property type="entry name" value="Ig-like_dom"/>
</dbReference>
<dbReference type="GO" id="GO:0005102">
    <property type="term" value="F:signaling receptor binding"/>
    <property type="evidence" value="ECO:0007669"/>
    <property type="project" value="TreeGrafter"/>
</dbReference>
<dbReference type="GO" id="GO:0001817">
    <property type="term" value="P:regulation of cytokine production"/>
    <property type="evidence" value="ECO:0007669"/>
    <property type="project" value="TreeGrafter"/>
</dbReference>
<dbReference type="PROSITE" id="PS50835">
    <property type="entry name" value="IG_LIKE"/>
    <property type="match status" value="2"/>
</dbReference>
<dbReference type="Pfam" id="PF13765">
    <property type="entry name" value="PRY"/>
    <property type="match status" value="1"/>
</dbReference>
<dbReference type="SUPFAM" id="SSF49899">
    <property type="entry name" value="Concanavalin A-like lectins/glucanases"/>
    <property type="match status" value="1"/>
</dbReference>
<dbReference type="InterPro" id="IPR003877">
    <property type="entry name" value="SPRY_dom"/>
</dbReference>
<evidence type="ECO:0000256" key="2">
    <source>
        <dbReference type="ARBA" id="ARBA00007591"/>
    </source>
</evidence>
<evidence type="ECO:0000256" key="5">
    <source>
        <dbReference type="ARBA" id="ARBA00022989"/>
    </source>
</evidence>
<dbReference type="InterPro" id="IPR053896">
    <property type="entry name" value="BTN3A2-like_Ig-C"/>
</dbReference>
<keyword evidence="8" id="KW-0325">Glycoprotein</keyword>
<organism evidence="14 15">
    <name type="scientific">Chanos chanos</name>
    <name type="common">Milkfish</name>
    <name type="synonym">Mugil chanos</name>
    <dbReference type="NCBI Taxonomy" id="29144"/>
    <lineage>
        <taxon>Eukaryota</taxon>
        <taxon>Metazoa</taxon>
        <taxon>Chordata</taxon>
        <taxon>Craniata</taxon>
        <taxon>Vertebrata</taxon>
        <taxon>Euteleostomi</taxon>
        <taxon>Actinopterygii</taxon>
        <taxon>Neopterygii</taxon>
        <taxon>Teleostei</taxon>
        <taxon>Ostariophysi</taxon>
        <taxon>Gonorynchiformes</taxon>
        <taxon>Chanidae</taxon>
        <taxon>Chanos</taxon>
    </lineage>
</organism>
<dbReference type="SMART" id="SM00449">
    <property type="entry name" value="SPRY"/>
    <property type="match status" value="1"/>
</dbReference>
<proteinExistence type="inferred from homology"/>
<dbReference type="InterPro" id="IPR013320">
    <property type="entry name" value="ConA-like_dom_sf"/>
</dbReference>
<evidence type="ECO:0000256" key="7">
    <source>
        <dbReference type="ARBA" id="ARBA00023157"/>
    </source>
</evidence>
<evidence type="ECO:0000256" key="8">
    <source>
        <dbReference type="ARBA" id="ARBA00023180"/>
    </source>
</evidence>
<gene>
    <name evidence="15" type="primary">LOC115816326</name>
</gene>
<dbReference type="InterPro" id="IPR050504">
    <property type="entry name" value="IgSF_BTN/MOG"/>
</dbReference>
<dbReference type="OrthoDB" id="10055806at2759"/>
<name>A0A6J2VSU8_CHACN</name>
<evidence type="ECO:0000256" key="1">
    <source>
        <dbReference type="ARBA" id="ARBA00004479"/>
    </source>
</evidence>
<dbReference type="CDD" id="cd00096">
    <property type="entry name" value="Ig"/>
    <property type="match status" value="1"/>
</dbReference>